<reference evidence="5 6" key="1">
    <citation type="journal article" date="2019" name="Genome Biol. Evol.">
        <title>The Rhododendron genome and chromosomal organization provide insight into shared whole-genome duplications across the heath family (Ericaceae).</title>
        <authorList>
            <person name="Soza V.L."/>
            <person name="Lindsley D."/>
            <person name="Waalkes A."/>
            <person name="Ramage E."/>
            <person name="Patwardhan R.P."/>
            <person name="Burton J.N."/>
            <person name="Adey A."/>
            <person name="Kumar A."/>
            <person name="Qiu R."/>
            <person name="Shendure J."/>
            <person name="Hall B."/>
        </authorList>
    </citation>
    <scope>NUCLEOTIDE SEQUENCE [LARGE SCALE GENOMIC DNA]</scope>
    <source>
        <strain evidence="5">RSF 1966-606</strain>
    </source>
</reference>
<feature type="region of interest" description="Disordered" evidence="3">
    <location>
        <begin position="1"/>
        <end position="25"/>
    </location>
</feature>
<dbReference type="AlphaFoldDB" id="A0A6A4L9X5"/>
<proteinExistence type="predicted"/>
<dbReference type="Gene3D" id="3.30.70.330">
    <property type="match status" value="2"/>
</dbReference>
<dbReference type="SUPFAM" id="SSF54928">
    <property type="entry name" value="RNA-binding domain, RBD"/>
    <property type="match status" value="1"/>
</dbReference>
<dbReference type="EMBL" id="QEFC01002703">
    <property type="protein sequence ID" value="KAE9451657.1"/>
    <property type="molecule type" value="Genomic_DNA"/>
</dbReference>
<dbReference type="Pfam" id="PF00076">
    <property type="entry name" value="RRM_1"/>
    <property type="match status" value="2"/>
</dbReference>
<accession>A0A6A4L9X5</accession>
<dbReference type="OrthoDB" id="3800936at2759"/>
<dbReference type="InterPro" id="IPR035979">
    <property type="entry name" value="RBD_domain_sf"/>
</dbReference>
<feature type="compositionally biased region" description="Acidic residues" evidence="3">
    <location>
        <begin position="11"/>
        <end position="21"/>
    </location>
</feature>
<sequence length="544" mass="59618">MGDVTDKDYDATEGEGADGEQNEGGLVIDGGTELSIVPVEERNSFGEETAATQISDGIEDVKMVASQGNDTLYIGNICKLWTKELVLGALKSHGVKNIEDILLPGDTKKEGRIKGFALLEFNTHSDAMAALERLRKPDVVFGLDSSANVAFAQTPIHPNQEVLSQVRELVVYVFTVSEDSLADSWDQEKVNGICKQYGEIVKVKLSRILGTKGKNFGYITFVSRESAIACVDGINNTRIGEGETKVVKASIAQPHSKGRLEKRGNRNQVVQTRNKETEIVNKAGSSEMRSAKRKGKILSETEFGGGGKPNKHEPHAGFIDPVNRKHGRTHPEYLKPPVGIQHQPRLGYLEHAVATHGQPRIPISEPDFGSHGRPYEVYLEPAVLTQSQPRIQVHEPGFGYHGRPHERYLEPAVRMHSHQSYAGYLEPAVRRQDQSHAGYYESALGKDGCNSYDLTLRRYSVDRAGGQDGHGGGHSAYGAGQLEHTHSGRHTAGDTHPKRLTGVLEIHALRSYLLLDDQPICGAFLCLSSVYIFGFALEAWVGLC</sequence>
<dbReference type="CDD" id="cd00590">
    <property type="entry name" value="RRM_SF"/>
    <property type="match status" value="2"/>
</dbReference>
<dbReference type="PANTHER" id="PTHR21245">
    <property type="entry name" value="HETEROGENEOUS NUCLEAR RIBONUCLEOPROTEIN"/>
    <property type="match status" value="1"/>
</dbReference>
<feature type="region of interest" description="Disordered" evidence="3">
    <location>
        <begin position="299"/>
        <end position="329"/>
    </location>
</feature>
<keyword evidence="1 2" id="KW-0694">RNA-binding</keyword>
<gene>
    <name evidence="5" type="ORF">C3L33_16471</name>
</gene>
<feature type="domain" description="RRM" evidence="4">
    <location>
        <begin position="70"/>
        <end position="154"/>
    </location>
</feature>
<name>A0A6A4L9X5_9ERIC</name>
<comment type="caution">
    <text evidence="5">The sequence shown here is derived from an EMBL/GenBank/DDBJ whole genome shotgun (WGS) entry which is preliminary data.</text>
</comment>
<evidence type="ECO:0000256" key="3">
    <source>
        <dbReference type="SAM" id="MobiDB-lite"/>
    </source>
</evidence>
<evidence type="ECO:0000313" key="5">
    <source>
        <dbReference type="EMBL" id="KAE9451657.1"/>
    </source>
</evidence>
<evidence type="ECO:0000313" key="6">
    <source>
        <dbReference type="Proteomes" id="UP000428333"/>
    </source>
</evidence>
<dbReference type="GO" id="GO:0003723">
    <property type="term" value="F:RNA binding"/>
    <property type="evidence" value="ECO:0007669"/>
    <property type="project" value="UniProtKB-UniRule"/>
</dbReference>
<feature type="compositionally biased region" description="Basic and acidic residues" evidence="3">
    <location>
        <begin position="1"/>
        <end position="10"/>
    </location>
</feature>
<feature type="non-terminal residue" evidence="5">
    <location>
        <position position="1"/>
    </location>
</feature>
<evidence type="ECO:0000259" key="4">
    <source>
        <dbReference type="PROSITE" id="PS50102"/>
    </source>
</evidence>
<feature type="domain" description="RRM" evidence="4">
    <location>
        <begin position="169"/>
        <end position="254"/>
    </location>
</feature>
<dbReference type="InterPro" id="IPR000504">
    <property type="entry name" value="RRM_dom"/>
</dbReference>
<organism evidence="5 6">
    <name type="scientific">Rhododendron williamsianum</name>
    <dbReference type="NCBI Taxonomy" id="262921"/>
    <lineage>
        <taxon>Eukaryota</taxon>
        <taxon>Viridiplantae</taxon>
        <taxon>Streptophyta</taxon>
        <taxon>Embryophyta</taxon>
        <taxon>Tracheophyta</taxon>
        <taxon>Spermatophyta</taxon>
        <taxon>Magnoliopsida</taxon>
        <taxon>eudicotyledons</taxon>
        <taxon>Gunneridae</taxon>
        <taxon>Pentapetalae</taxon>
        <taxon>asterids</taxon>
        <taxon>Ericales</taxon>
        <taxon>Ericaceae</taxon>
        <taxon>Ericoideae</taxon>
        <taxon>Rhodoreae</taxon>
        <taxon>Rhododendron</taxon>
    </lineage>
</organism>
<keyword evidence="6" id="KW-1185">Reference proteome</keyword>
<dbReference type="Proteomes" id="UP000428333">
    <property type="component" value="Linkage Group LG10"/>
</dbReference>
<dbReference type="SMART" id="SM00360">
    <property type="entry name" value="RRM"/>
    <property type="match status" value="2"/>
</dbReference>
<dbReference type="PROSITE" id="PS50102">
    <property type="entry name" value="RRM"/>
    <property type="match status" value="2"/>
</dbReference>
<dbReference type="InterPro" id="IPR012677">
    <property type="entry name" value="Nucleotide-bd_a/b_plait_sf"/>
</dbReference>
<evidence type="ECO:0000256" key="2">
    <source>
        <dbReference type="PROSITE-ProRule" id="PRU00176"/>
    </source>
</evidence>
<evidence type="ECO:0000256" key="1">
    <source>
        <dbReference type="ARBA" id="ARBA00022884"/>
    </source>
</evidence>
<protein>
    <recommendedName>
        <fullName evidence="4">RRM domain-containing protein</fullName>
    </recommendedName>
</protein>